<dbReference type="PANTHER" id="PTHR37947:SF1">
    <property type="entry name" value="BLL2462 PROTEIN"/>
    <property type="match status" value="1"/>
</dbReference>
<dbReference type="EMBL" id="MJUW02000052">
    <property type="protein sequence ID" value="OQD46200.1"/>
    <property type="molecule type" value="Genomic_DNA"/>
</dbReference>
<gene>
    <name evidence="3" type="ORF">BIY37_04500</name>
</gene>
<dbReference type="SUPFAM" id="SSF52317">
    <property type="entry name" value="Class I glutamine amidotransferase-like"/>
    <property type="match status" value="1"/>
</dbReference>
<dbReference type="InterPro" id="IPR029062">
    <property type="entry name" value="Class_I_gatase-like"/>
</dbReference>
<organism evidence="3 4">
    <name type="scientific">Candidatus Brocadia sapporoensis</name>
    <dbReference type="NCBI Taxonomy" id="392547"/>
    <lineage>
        <taxon>Bacteria</taxon>
        <taxon>Pseudomonadati</taxon>
        <taxon>Planctomycetota</taxon>
        <taxon>Candidatus Brocadiia</taxon>
        <taxon>Candidatus Brocadiales</taxon>
        <taxon>Candidatus Brocadiaceae</taxon>
        <taxon>Candidatus Brocadia</taxon>
    </lineage>
</organism>
<sequence>MLFAGEGLAGEYFCTNTIIEDMENLTRWHISFTGIESVWLRVLVLCLAISALYFSWRGIKALPLWNKQTVLFALRFLMVALFVMLLLQPQIERKEVLKLKNKVVCLIDNSESMTLKGGDTRITRFQLVKNFFHDNASFVKELENNFDVDYVSFSDAIKEITHDDIEKGIVPDGANTDIAQTLKLLKKRYEGKSVRGYLVFSDGADTTELPSSLDKYEIISNLVKDLSTPFFTFSPGGNMDARDIAISKVSYDSFTFVRSPWRADVVIKIHGYKDLRLPVTLKQGNDIISSKILDTGNESELHIDLAFTPLSTGTFLYSVSVPVQPHEAISENNQVSFLVKVVRDKIRIMHVCGRPSWDERFLRRILKNDPNIDLISFFILRTPTDVSDARSDEMSLIPFPVDELFTQALDSFDLVIFQNFDYRPYDTAFFRFSHYLTNLKRFVTEQGGGFIMVGGDISFSQGGYDGTPLDEILPVSLNAGKDTTDTTRLKAVLTHDGLRHPVTALDVNSDRNAAIWKSLPELDGCNVTSEIKPDSLSLSIYPTKGNPPLISVREAGRGRCMAITTDSLWRWGFLSPGKGGSNRHYIKFWQNSIKWLIKDPALNPIRVIVNKDTFLPNEEVPVRIDAVGGNYQPLEGVQLDINITNEFSGKSIYSAKGVTGSDGQYRFVVRQNTEGYYIIKVAGKKENDEIGQDYAIFTVALKNKEFKDTSIRRDILARMAEISGGKYFELPAKNMGEKFSIENPVIVKLVGKRQISLWDNGYILMLILAVVSAEWWIRKRSGLS</sequence>
<evidence type="ECO:0000256" key="1">
    <source>
        <dbReference type="SAM" id="Phobius"/>
    </source>
</evidence>
<reference evidence="3 4" key="1">
    <citation type="journal article" date="2016" name="Genome Announc.">
        <title>Draft Genome Sequence of the Anaerobic Ammonium-Oxidizing Bacterium 'Candidatus Brocadia sp. 40'.</title>
        <authorList>
            <person name="Ali M."/>
            <person name="Haroon M.F."/>
            <person name="Narita Y."/>
            <person name="Zhang L."/>
            <person name="Rangel Shaw D."/>
            <person name="Okabe S."/>
            <person name="Saikaly P.E."/>
        </authorList>
    </citation>
    <scope>NUCLEOTIDE SEQUENCE [LARGE SCALE GENOMIC DNA]</scope>
    <source>
        <strain evidence="3 4">40</strain>
    </source>
</reference>
<keyword evidence="1" id="KW-1133">Transmembrane helix</keyword>
<dbReference type="Pfam" id="PF07090">
    <property type="entry name" value="GATase1_like"/>
    <property type="match status" value="1"/>
</dbReference>
<keyword evidence="1" id="KW-0812">Transmembrane</keyword>
<feature type="transmembrane region" description="Helical" evidence="1">
    <location>
        <begin position="38"/>
        <end position="56"/>
    </location>
</feature>
<evidence type="ECO:0000313" key="3">
    <source>
        <dbReference type="EMBL" id="OQD46200.1"/>
    </source>
</evidence>
<accession>A0A1V6M1E4</accession>
<dbReference type="Gene3D" id="3.40.50.880">
    <property type="match status" value="1"/>
</dbReference>
<name>A0A1V6M1E4_9BACT</name>
<feature type="transmembrane region" description="Helical" evidence="1">
    <location>
        <begin position="68"/>
        <end position="87"/>
    </location>
</feature>
<evidence type="ECO:0000313" key="4">
    <source>
        <dbReference type="Proteomes" id="UP000242219"/>
    </source>
</evidence>
<dbReference type="InterPro" id="IPR010768">
    <property type="entry name" value="GATase1-like"/>
</dbReference>
<keyword evidence="1" id="KW-0472">Membrane</keyword>
<feature type="transmembrane region" description="Helical" evidence="1">
    <location>
        <begin position="757"/>
        <end position="777"/>
    </location>
</feature>
<comment type="caution">
    <text evidence="3">The sequence shown here is derived from an EMBL/GenBank/DDBJ whole genome shotgun (WGS) entry which is preliminary data.</text>
</comment>
<dbReference type="AlphaFoldDB" id="A0A1V6M1E4"/>
<feature type="domain" description="Putative glutamine amidotransferase" evidence="2">
    <location>
        <begin position="436"/>
        <end position="597"/>
    </location>
</feature>
<proteinExistence type="predicted"/>
<protein>
    <recommendedName>
        <fullName evidence="2">Putative glutamine amidotransferase domain-containing protein</fullName>
    </recommendedName>
</protein>
<dbReference type="Gene3D" id="3.40.50.410">
    <property type="entry name" value="von Willebrand factor, type A domain"/>
    <property type="match status" value="1"/>
</dbReference>
<dbReference type="Proteomes" id="UP000242219">
    <property type="component" value="Unassembled WGS sequence"/>
</dbReference>
<dbReference type="SUPFAM" id="SSF53300">
    <property type="entry name" value="vWA-like"/>
    <property type="match status" value="1"/>
</dbReference>
<dbReference type="PANTHER" id="PTHR37947">
    <property type="entry name" value="BLL2462 PROTEIN"/>
    <property type="match status" value="1"/>
</dbReference>
<evidence type="ECO:0000259" key="2">
    <source>
        <dbReference type="Pfam" id="PF07090"/>
    </source>
</evidence>
<keyword evidence="4" id="KW-1185">Reference proteome</keyword>
<dbReference type="InterPro" id="IPR036465">
    <property type="entry name" value="vWFA_dom_sf"/>
</dbReference>